<dbReference type="Proteomes" id="UP000238426">
    <property type="component" value="Unassembled WGS sequence"/>
</dbReference>
<organism evidence="1 2">
    <name type="scientific">Aurantibacter aestuarii</name>
    <dbReference type="NCBI Taxonomy" id="1266046"/>
    <lineage>
        <taxon>Bacteria</taxon>
        <taxon>Pseudomonadati</taxon>
        <taxon>Bacteroidota</taxon>
        <taxon>Flavobacteriia</taxon>
        <taxon>Flavobacteriales</taxon>
        <taxon>Flavobacteriaceae</taxon>
        <taxon>Aurantibacter</taxon>
    </lineage>
</organism>
<proteinExistence type="predicted"/>
<dbReference type="EMBL" id="PXOQ01000007">
    <property type="protein sequence ID" value="PSG90054.1"/>
    <property type="molecule type" value="Genomic_DNA"/>
</dbReference>
<sequence>MNITQILNIMVRKVLFVLGFVIPVFLIAQVGVGTVTPRGALDIASTTSGLILPTLSLTATNVQTAINPQTGVIPDGTMVYNTNTTGGVNGVSPGVYYWSGAQWIRVPANGTNNDWSLNGNTGTTYGTNFLGTTDNTDVSLQRNGNRRVRLENSTTTFTDEIQTRDGSTDSGDVLVRIYDSADDGVIDIYQNNGVNHRFHGNGESVLNEQQLDLDFRIESDDFDDVFFVDGNDNLVSIGNRTPFFNTIDTFQSYAYFVDDHAVNGYSDSGVGVYGSDASNGFGVEGVASNTGVGVVGSASGGIPSFVLGSGGSFSGAGTGAFIESTIARGVGILAQVNGSGLVSFGGDEGAVISGNFIGAVGFNDTAGGYGLIGRTNATGTSAVFAIGNSGATGVKTFIIDHPLDPENKKLKHFSIESDEVLNVYRGTIELDANGEAQIELPAYFEAININFSYQLTPIGASMSDLYVSKEVSGNSFSVSGGKANKKVSWTVYAERNDMYLQTFPEQRETEVIKTDDERGKYLDYDAWKQPKEKGIFNPIKIETKTYEKTNKKGTIPTQFK</sequence>
<comment type="caution">
    <text evidence="1">The sequence shown here is derived from an EMBL/GenBank/DDBJ whole genome shotgun (WGS) entry which is preliminary data.</text>
</comment>
<dbReference type="AlphaFoldDB" id="A0A2T1NCA3"/>
<keyword evidence="2" id="KW-1185">Reference proteome</keyword>
<name>A0A2T1NCA3_9FLAO</name>
<evidence type="ECO:0000313" key="1">
    <source>
        <dbReference type="EMBL" id="PSG90054.1"/>
    </source>
</evidence>
<gene>
    <name evidence="1" type="ORF">C7H52_01920</name>
</gene>
<evidence type="ECO:0000313" key="2">
    <source>
        <dbReference type="Proteomes" id="UP000238426"/>
    </source>
</evidence>
<accession>A0A2T1NCA3</accession>
<protein>
    <submittedName>
        <fullName evidence="1">Uncharacterized protein</fullName>
    </submittedName>
</protein>
<reference evidence="1 2" key="1">
    <citation type="submission" date="2018-03" db="EMBL/GenBank/DDBJ databases">
        <title>Mesoflavibacter sp. HG37 and Mesoflavibacter sp. HG96 sp.nov., two marine bacteria isolated from seawater of Western Pacific Ocean.</title>
        <authorList>
            <person name="Cheng H."/>
            <person name="Wu Y.-H."/>
            <person name="Guo L.-L."/>
            <person name="Xu X.-W."/>
        </authorList>
    </citation>
    <scope>NUCLEOTIDE SEQUENCE [LARGE SCALE GENOMIC DNA]</scope>
    <source>
        <strain evidence="1 2">KCTC 32269</strain>
    </source>
</reference>